<gene>
    <name evidence="1" type="ORF">LTR37_019155</name>
</gene>
<reference evidence="1" key="1">
    <citation type="submission" date="2023-07" db="EMBL/GenBank/DDBJ databases">
        <title>Black Yeasts Isolated from many extreme environments.</title>
        <authorList>
            <person name="Coleine C."/>
            <person name="Stajich J.E."/>
            <person name="Selbmann L."/>
        </authorList>
    </citation>
    <scope>NUCLEOTIDE SEQUENCE</scope>
    <source>
        <strain evidence="1">CCFEE 5714</strain>
    </source>
</reference>
<organism evidence="1 2">
    <name type="scientific">Vermiconidia calcicola</name>
    <dbReference type="NCBI Taxonomy" id="1690605"/>
    <lineage>
        <taxon>Eukaryota</taxon>
        <taxon>Fungi</taxon>
        <taxon>Dikarya</taxon>
        <taxon>Ascomycota</taxon>
        <taxon>Pezizomycotina</taxon>
        <taxon>Dothideomycetes</taxon>
        <taxon>Dothideomycetidae</taxon>
        <taxon>Mycosphaerellales</taxon>
        <taxon>Extremaceae</taxon>
        <taxon>Vermiconidia</taxon>
    </lineage>
</organism>
<name>A0ACC3MEX9_9PEZI</name>
<keyword evidence="2" id="KW-1185">Reference proteome</keyword>
<proteinExistence type="predicted"/>
<dbReference type="Proteomes" id="UP001281147">
    <property type="component" value="Unassembled WGS sequence"/>
</dbReference>
<sequence length="339" mass="35220">MADNRAAWLDGAGKEVRIADASMPKAKPGFVVIRNKAIAINPVDWKIQDSGYFIKSWPMILGCDVAGEVVEVGDNVTHVKKGDRVAAHMISLLSQDPSDGGFQLYSAAQAGTTAVIPESVSFAEGAVFPLAFDTAVVGLCSPAADGFLGLPLPSLNPTSSGKVIVVWGGSSSVGALTIQMAVAAGVKVVTTASQHNFDFCKSCGASEVINYKSSGVVDEVVSAVKKLGGTFAGTYDAISLPDQSYKHVLPIMEKLGGGNLATVLPAPEKTPDNVKAGSAFGLNELTHPLWKNFVTKAIGSGQLKCVPEPLIIGNGLESVQKGLDENKKGVSAKKVVIEL</sequence>
<evidence type="ECO:0000313" key="1">
    <source>
        <dbReference type="EMBL" id="KAK3687088.1"/>
    </source>
</evidence>
<dbReference type="EMBL" id="JAUTXU010000288">
    <property type="protein sequence ID" value="KAK3687088.1"/>
    <property type="molecule type" value="Genomic_DNA"/>
</dbReference>
<protein>
    <submittedName>
        <fullName evidence="1">Uncharacterized protein</fullName>
    </submittedName>
</protein>
<evidence type="ECO:0000313" key="2">
    <source>
        <dbReference type="Proteomes" id="UP001281147"/>
    </source>
</evidence>
<accession>A0ACC3MEX9</accession>
<comment type="caution">
    <text evidence="1">The sequence shown here is derived from an EMBL/GenBank/DDBJ whole genome shotgun (WGS) entry which is preliminary data.</text>
</comment>